<feature type="compositionally biased region" description="Low complexity" evidence="1">
    <location>
        <begin position="44"/>
        <end position="53"/>
    </location>
</feature>
<dbReference type="Gene3D" id="2.70.98.70">
    <property type="match status" value="1"/>
</dbReference>
<dbReference type="SUPFAM" id="SSF48230">
    <property type="entry name" value="Chondroitin AC/alginate lyase"/>
    <property type="match status" value="1"/>
</dbReference>
<protein>
    <recommendedName>
        <fullName evidence="5">DUF4962 domain-containing protein</fullName>
    </recommendedName>
</protein>
<name>A0ABZ2KVM8_9BACT</name>
<gene>
    <name evidence="3" type="ORF">LVJ94_38220</name>
</gene>
<feature type="region of interest" description="Disordered" evidence="1">
    <location>
        <begin position="32"/>
        <end position="63"/>
    </location>
</feature>
<dbReference type="EMBL" id="CP089983">
    <property type="protein sequence ID" value="WXB02736.1"/>
    <property type="molecule type" value="Genomic_DNA"/>
</dbReference>
<evidence type="ECO:0008006" key="5">
    <source>
        <dbReference type="Google" id="ProtNLM"/>
    </source>
</evidence>
<dbReference type="InterPro" id="IPR008929">
    <property type="entry name" value="Chondroitin_lyas"/>
</dbReference>
<evidence type="ECO:0000256" key="1">
    <source>
        <dbReference type="SAM" id="MobiDB-lite"/>
    </source>
</evidence>
<dbReference type="Gene3D" id="1.50.10.100">
    <property type="entry name" value="Chondroitin AC/alginate lyase"/>
    <property type="match status" value="1"/>
</dbReference>
<feature type="chain" id="PRO_5046488956" description="DUF4962 domain-containing protein" evidence="2">
    <location>
        <begin position="27"/>
        <end position="777"/>
    </location>
</feature>
<sequence length="777" mass="84903">MAEPRRRLTVAWLTCLTWAASLAACAAQDWGSPAGTPASPAPATPAGNASASTWVPPPSDTAAKDRPRLFLTAEVLTALRERARGNAPSWVALRARCDDYADAQVAYPDGADYPSKGNIGEGYQGQGYFGPLLELSLCHQVLRTVDANRATVYARKALEVLDKMSEKDGPHAVPMERDSVYGIRFFGAGMAIAYDWLHAVMSPEQRRRIDDAVQRWIEVYEKRGFGRDHPQGNYFAGYYATKALSALGSESSESTDANERWRDFFERVHQKSVAPFYAAHLAGGGWPEGWGYGTLASLNMSLPAWAARTAKDVDLVRAGFTYPVDQAKYLFHFSWPNRRTLDDRGTIHASDTPSAFDPALAYGAWGFASMWKDPIAPAFHRFAREVKEAAGGPPTFLEPLVGMLLWDEQGADAPFDDQPRAYLAKGMQTVAMRSSWRKDAVWASFSAGPYVNNPDSGEMLFDQGSLSVVRGDRPLLAYAPTRLVKGSKDGARVENQVYAALFGDKAERALFNVFYAKPPDGPRPGQIANVSAKTSVGVFEDREPFVVVRGDRLEETYRPGTVAAWTRQIAFFRPSLFVLDDRTEAANGRADQWLAFHLSQRPHVTHHARVDAGDADDYGGALIPLLPRGAKTTTVDIFGVHKVWRAEIRPPAKARTQRWCTVFDASASPQDVAAPSLVAFTEGKARGALLRRKDAAYVYVAAPDEANRIEGAFAYTVPTAALHVIADVPPNASYALLAQGRTVRAVPDGENGTKMQASAQGILAFRVSEDGKIEPVP</sequence>
<proteinExistence type="predicted"/>
<feature type="signal peptide" evidence="2">
    <location>
        <begin position="1"/>
        <end position="26"/>
    </location>
</feature>
<organism evidence="3 4">
    <name type="scientific">Pendulispora rubella</name>
    <dbReference type="NCBI Taxonomy" id="2741070"/>
    <lineage>
        <taxon>Bacteria</taxon>
        <taxon>Pseudomonadati</taxon>
        <taxon>Myxococcota</taxon>
        <taxon>Myxococcia</taxon>
        <taxon>Myxococcales</taxon>
        <taxon>Sorangiineae</taxon>
        <taxon>Pendulisporaceae</taxon>
        <taxon>Pendulispora</taxon>
    </lineage>
</organism>
<evidence type="ECO:0000313" key="3">
    <source>
        <dbReference type="EMBL" id="WXB02736.1"/>
    </source>
</evidence>
<accession>A0ABZ2KVM8</accession>
<evidence type="ECO:0000256" key="2">
    <source>
        <dbReference type="SAM" id="SignalP"/>
    </source>
</evidence>
<reference evidence="3" key="1">
    <citation type="submission" date="2021-12" db="EMBL/GenBank/DDBJ databases">
        <title>Discovery of the Pendulisporaceae a myxobacterial family with distinct sporulation behavior and unique specialized metabolism.</title>
        <authorList>
            <person name="Garcia R."/>
            <person name="Popoff A."/>
            <person name="Bader C.D."/>
            <person name="Loehr J."/>
            <person name="Walesch S."/>
            <person name="Walt C."/>
            <person name="Boldt J."/>
            <person name="Bunk B."/>
            <person name="Haeckl F.J.F.P.J."/>
            <person name="Gunesch A.P."/>
            <person name="Birkelbach J."/>
            <person name="Nuebel U."/>
            <person name="Pietschmann T."/>
            <person name="Bach T."/>
            <person name="Mueller R."/>
        </authorList>
    </citation>
    <scope>NUCLEOTIDE SEQUENCE</scope>
    <source>
        <strain evidence="3">MSr11367</strain>
    </source>
</reference>
<dbReference type="RefSeq" id="WP_394832365.1">
    <property type="nucleotide sequence ID" value="NZ_CP089929.1"/>
</dbReference>
<evidence type="ECO:0000313" key="4">
    <source>
        <dbReference type="Proteomes" id="UP001374803"/>
    </source>
</evidence>
<dbReference type="PROSITE" id="PS51257">
    <property type="entry name" value="PROKAR_LIPOPROTEIN"/>
    <property type="match status" value="1"/>
</dbReference>
<keyword evidence="2" id="KW-0732">Signal</keyword>
<keyword evidence="4" id="KW-1185">Reference proteome</keyword>
<dbReference type="Proteomes" id="UP001374803">
    <property type="component" value="Chromosome"/>
</dbReference>